<name>A0A151JF67_9HYME</name>
<dbReference type="Proteomes" id="UP000078492">
    <property type="component" value="Unassembled WGS sequence"/>
</dbReference>
<evidence type="ECO:0000313" key="2">
    <source>
        <dbReference type="EMBL" id="KYN24368.1"/>
    </source>
</evidence>
<reference evidence="2 3" key="1">
    <citation type="submission" date="2015-09" db="EMBL/GenBank/DDBJ databases">
        <title>Trachymyrmex cornetzi WGS genome.</title>
        <authorList>
            <person name="Nygaard S."/>
            <person name="Hu H."/>
            <person name="Boomsma J."/>
            <person name="Zhang G."/>
        </authorList>
    </citation>
    <scope>NUCLEOTIDE SEQUENCE [LARGE SCALE GENOMIC DNA]</scope>
    <source>
        <strain evidence="2">Tcor2-1</strain>
        <tissue evidence="2">Whole body</tissue>
    </source>
</reference>
<sequence>MADRLSILGKGKRGSTGDLEKFLKRKRNGEGVVEGGGKLEEIFRSKKTIRSPVKMEEEGGMKELLKEMRDELREGLMGVRKEIREAVEGQRQMMRKELGRLREKLREREEKWKREKREMMDRLKALEGELGKLTIGSGEWKGVGVKARGWHR</sequence>
<gene>
    <name evidence="2" type="ORF">ALC57_04030</name>
</gene>
<keyword evidence="3" id="KW-1185">Reference proteome</keyword>
<accession>A0A151JF67</accession>
<feature type="coiled-coil region" evidence="1">
    <location>
        <begin position="84"/>
        <end position="129"/>
    </location>
</feature>
<dbReference type="EMBL" id="KQ979020">
    <property type="protein sequence ID" value="KYN24368.1"/>
    <property type="molecule type" value="Genomic_DNA"/>
</dbReference>
<organism evidence="2 3">
    <name type="scientific">Trachymyrmex cornetzi</name>
    <dbReference type="NCBI Taxonomy" id="471704"/>
    <lineage>
        <taxon>Eukaryota</taxon>
        <taxon>Metazoa</taxon>
        <taxon>Ecdysozoa</taxon>
        <taxon>Arthropoda</taxon>
        <taxon>Hexapoda</taxon>
        <taxon>Insecta</taxon>
        <taxon>Pterygota</taxon>
        <taxon>Neoptera</taxon>
        <taxon>Endopterygota</taxon>
        <taxon>Hymenoptera</taxon>
        <taxon>Apocrita</taxon>
        <taxon>Aculeata</taxon>
        <taxon>Formicoidea</taxon>
        <taxon>Formicidae</taxon>
        <taxon>Myrmicinae</taxon>
        <taxon>Trachymyrmex</taxon>
    </lineage>
</organism>
<protein>
    <submittedName>
        <fullName evidence="2">Uncharacterized protein</fullName>
    </submittedName>
</protein>
<proteinExistence type="predicted"/>
<keyword evidence="1" id="KW-0175">Coiled coil</keyword>
<evidence type="ECO:0000313" key="3">
    <source>
        <dbReference type="Proteomes" id="UP000078492"/>
    </source>
</evidence>
<dbReference type="AlphaFoldDB" id="A0A151JF67"/>
<evidence type="ECO:0000256" key="1">
    <source>
        <dbReference type="SAM" id="Coils"/>
    </source>
</evidence>